<dbReference type="GO" id="GO:0055085">
    <property type="term" value="P:transmembrane transport"/>
    <property type="evidence" value="ECO:0007669"/>
    <property type="project" value="InterPro"/>
</dbReference>
<keyword evidence="9" id="KW-0762">Sugar transport</keyword>
<evidence type="ECO:0000256" key="2">
    <source>
        <dbReference type="ARBA" id="ARBA00022448"/>
    </source>
</evidence>
<evidence type="ECO:0000313" key="9">
    <source>
        <dbReference type="EMBL" id="SFL72685.1"/>
    </source>
</evidence>
<dbReference type="CDD" id="cd06261">
    <property type="entry name" value="TM_PBP2"/>
    <property type="match status" value="1"/>
</dbReference>
<keyword evidence="10" id="KW-1185">Reference proteome</keyword>
<keyword evidence="3" id="KW-1003">Cell membrane</keyword>
<gene>
    <name evidence="9" type="ORF">SAMN02983006_01883</name>
</gene>
<evidence type="ECO:0000313" key="10">
    <source>
        <dbReference type="Proteomes" id="UP000199006"/>
    </source>
</evidence>
<evidence type="ECO:0000256" key="7">
    <source>
        <dbReference type="RuleBase" id="RU363032"/>
    </source>
</evidence>
<keyword evidence="6 7" id="KW-0472">Membrane</keyword>
<dbReference type="Gene3D" id="1.10.3720.10">
    <property type="entry name" value="MetI-like"/>
    <property type="match status" value="1"/>
</dbReference>
<feature type="transmembrane region" description="Helical" evidence="7">
    <location>
        <begin position="208"/>
        <end position="227"/>
    </location>
</feature>
<dbReference type="InterPro" id="IPR051393">
    <property type="entry name" value="ABC_transporter_permease"/>
</dbReference>
<keyword evidence="4 7" id="KW-0812">Transmembrane</keyword>
<organism evidence="9 10">
    <name type="scientific">Halanaerobium salsuginis</name>
    <dbReference type="NCBI Taxonomy" id="29563"/>
    <lineage>
        <taxon>Bacteria</taxon>
        <taxon>Bacillati</taxon>
        <taxon>Bacillota</taxon>
        <taxon>Clostridia</taxon>
        <taxon>Halanaerobiales</taxon>
        <taxon>Halanaerobiaceae</taxon>
        <taxon>Halanaerobium</taxon>
    </lineage>
</organism>
<dbReference type="GO" id="GO:0005886">
    <property type="term" value="C:plasma membrane"/>
    <property type="evidence" value="ECO:0007669"/>
    <property type="project" value="UniProtKB-SubCell"/>
</dbReference>
<proteinExistence type="inferred from homology"/>
<evidence type="ECO:0000256" key="6">
    <source>
        <dbReference type="ARBA" id="ARBA00023136"/>
    </source>
</evidence>
<dbReference type="AlphaFoldDB" id="A0A1I4K1L5"/>
<feature type="transmembrane region" description="Helical" evidence="7">
    <location>
        <begin position="273"/>
        <end position="293"/>
    </location>
</feature>
<evidence type="ECO:0000256" key="4">
    <source>
        <dbReference type="ARBA" id="ARBA00022692"/>
    </source>
</evidence>
<comment type="similarity">
    <text evidence="7">Belongs to the binding-protein-dependent transport system permease family.</text>
</comment>
<dbReference type="InterPro" id="IPR000515">
    <property type="entry name" value="MetI-like"/>
</dbReference>
<name>A0A1I4K1L5_9FIRM</name>
<feature type="transmembrane region" description="Helical" evidence="7">
    <location>
        <begin position="164"/>
        <end position="187"/>
    </location>
</feature>
<protein>
    <submittedName>
        <fullName evidence="9">Multiple sugar transport system permease protein</fullName>
    </submittedName>
</protein>
<dbReference type="SUPFAM" id="SSF161098">
    <property type="entry name" value="MetI-like"/>
    <property type="match status" value="1"/>
</dbReference>
<accession>A0A1I4K1L5</accession>
<dbReference type="EMBL" id="FOTI01000027">
    <property type="protein sequence ID" value="SFL72685.1"/>
    <property type="molecule type" value="Genomic_DNA"/>
</dbReference>
<evidence type="ECO:0000256" key="3">
    <source>
        <dbReference type="ARBA" id="ARBA00022475"/>
    </source>
</evidence>
<dbReference type="STRING" id="29563.SAMN02983006_01883"/>
<dbReference type="PROSITE" id="PS50928">
    <property type="entry name" value="ABC_TM1"/>
    <property type="match status" value="1"/>
</dbReference>
<feature type="transmembrane region" description="Helical" evidence="7">
    <location>
        <begin position="84"/>
        <end position="103"/>
    </location>
</feature>
<keyword evidence="5 7" id="KW-1133">Transmembrane helix</keyword>
<dbReference type="Proteomes" id="UP000199006">
    <property type="component" value="Unassembled WGS sequence"/>
</dbReference>
<dbReference type="InterPro" id="IPR035906">
    <property type="entry name" value="MetI-like_sf"/>
</dbReference>
<feature type="transmembrane region" description="Helical" evidence="7">
    <location>
        <begin position="115"/>
        <end position="136"/>
    </location>
</feature>
<feature type="domain" description="ABC transmembrane type-1" evidence="8">
    <location>
        <begin position="78"/>
        <end position="289"/>
    </location>
</feature>
<sequence length="302" mass="34066">MRSKLSNLQLRKKFDSKEAVAAFVFLAPWLIGILVFTLWPFLESVIMSFQKTNLRTSSFIGLNNYIHLLHDRKFIKSILVTLKYVIISVPLKLAFALFIAMLLKDNIKGVGIFRSALYLPSLIGASVAIAAMWTQLFGYSGLINNVLNIFGIRGKPWISSPDTALYVLIVLAVWQFGSSMVIFISGLKNIPTSLYEAARVDGASKFQSFFKITLPMLSPIILFNFVLQTINSFQVFTQAFIITKGGPMNETLFTVLHIYNTAFTRLEMGYASAMSWTLLFIIAIFTGLIFLSAKHWVYYESE</sequence>
<evidence type="ECO:0000256" key="1">
    <source>
        <dbReference type="ARBA" id="ARBA00004651"/>
    </source>
</evidence>
<evidence type="ECO:0000256" key="5">
    <source>
        <dbReference type="ARBA" id="ARBA00022989"/>
    </source>
</evidence>
<evidence type="ECO:0000259" key="8">
    <source>
        <dbReference type="PROSITE" id="PS50928"/>
    </source>
</evidence>
<keyword evidence="2 7" id="KW-0813">Transport</keyword>
<dbReference type="Pfam" id="PF00528">
    <property type="entry name" value="BPD_transp_1"/>
    <property type="match status" value="1"/>
</dbReference>
<dbReference type="PANTHER" id="PTHR30193:SF1">
    <property type="entry name" value="ABC TRANSPORTER PERMEASE PROTEIN YESP-RELATED"/>
    <property type="match status" value="1"/>
</dbReference>
<reference evidence="9 10" key="1">
    <citation type="submission" date="2016-10" db="EMBL/GenBank/DDBJ databases">
        <authorList>
            <person name="de Groot N.N."/>
        </authorList>
    </citation>
    <scope>NUCLEOTIDE SEQUENCE [LARGE SCALE GENOMIC DNA]</scope>
    <source>
        <strain evidence="9 10">ATCC 51327</strain>
    </source>
</reference>
<comment type="subcellular location">
    <subcellularLocation>
        <location evidence="1 7">Cell membrane</location>
        <topology evidence="1 7">Multi-pass membrane protein</topology>
    </subcellularLocation>
</comment>
<dbReference type="PANTHER" id="PTHR30193">
    <property type="entry name" value="ABC TRANSPORTER PERMEASE PROTEIN"/>
    <property type="match status" value="1"/>
</dbReference>
<dbReference type="OrthoDB" id="42615at2"/>
<dbReference type="RefSeq" id="WP_089861962.1">
    <property type="nucleotide sequence ID" value="NZ_FOTI01000027.1"/>
</dbReference>
<feature type="transmembrane region" description="Helical" evidence="7">
    <location>
        <begin position="20"/>
        <end position="42"/>
    </location>
</feature>